<dbReference type="Pfam" id="PF14016">
    <property type="entry name" value="DUF4232"/>
    <property type="match status" value="1"/>
</dbReference>
<dbReference type="RefSeq" id="WP_123239634.1">
    <property type="nucleotide sequence ID" value="NZ_JAAHBY010000008.1"/>
</dbReference>
<proteinExistence type="predicted"/>
<accession>A0ABX9WMS4</accession>
<name>A0ABX9WMS4_9ACTN</name>
<comment type="caution">
    <text evidence="2">The sequence shown here is derived from an EMBL/GenBank/DDBJ whole genome shotgun (WGS) entry which is preliminary data.</text>
</comment>
<evidence type="ECO:0000259" key="1">
    <source>
        <dbReference type="Pfam" id="PF14016"/>
    </source>
</evidence>
<evidence type="ECO:0000313" key="3">
    <source>
        <dbReference type="Proteomes" id="UP000280698"/>
    </source>
</evidence>
<reference evidence="2 3" key="1">
    <citation type="submission" date="2018-11" db="EMBL/GenBank/DDBJ databases">
        <title>Micromonospora sp. PPF5-17, a new actinomycetes isolated from a hot spring soil.</title>
        <authorList>
            <person name="Thawai C."/>
        </authorList>
    </citation>
    <scope>NUCLEOTIDE SEQUENCE [LARGE SCALE GENOMIC DNA]</scope>
    <source>
        <strain evidence="2 3">PPF5-17</strain>
    </source>
</reference>
<dbReference type="Proteomes" id="UP000280698">
    <property type="component" value="Unassembled WGS sequence"/>
</dbReference>
<evidence type="ECO:0000313" key="2">
    <source>
        <dbReference type="EMBL" id="RNM00704.1"/>
    </source>
</evidence>
<organism evidence="2 3">
    <name type="scientific">Micromonospora solifontis</name>
    <dbReference type="NCBI Taxonomy" id="2487138"/>
    <lineage>
        <taxon>Bacteria</taxon>
        <taxon>Bacillati</taxon>
        <taxon>Actinomycetota</taxon>
        <taxon>Actinomycetes</taxon>
        <taxon>Micromonosporales</taxon>
        <taxon>Micromonosporaceae</taxon>
        <taxon>Micromonospora</taxon>
    </lineage>
</organism>
<dbReference type="InterPro" id="IPR025326">
    <property type="entry name" value="DUF4232"/>
</dbReference>
<dbReference type="EMBL" id="RJLN01000008">
    <property type="protein sequence ID" value="RNM00704.1"/>
    <property type="molecule type" value="Genomic_DNA"/>
</dbReference>
<gene>
    <name evidence="2" type="ORF">EFE23_04655</name>
</gene>
<keyword evidence="3" id="KW-1185">Reference proteome</keyword>
<feature type="domain" description="DUF4232" evidence="1">
    <location>
        <begin position="2"/>
        <end position="112"/>
    </location>
</feature>
<protein>
    <submittedName>
        <fullName evidence="2">DUF4232 domain-containing protein</fullName>
    </submittedName>
</protein>
<sequence>MRIILQNRGDQACWLQGYPGVDGLDRAGRTLAHAKRTPHGYLGGIRGDEPARVLLAPGELASALVEALAFRAGDGGACEPYASLLVTAPDETRSVRLRWSTDGCSALEVHPVVAGTTGRSG</sequence>